<evidence type="ECO:0000259" key="9">
    <source>
        <dbReference type="Pfam" id="PF03175"/>
    </source>
</evidence>
<dbReference type="GO" id="GO:0003677">
    <property type="term" value="F:DNA binding"/>
    <property type="evidence" value="ECO:0007669"/>
    <property type="project" value="UniProtKB-KW"/>
</dbReference>
<dbReference type="SUPFAM" id="SSF56672">
    <property type="entry name" value="DNA/RNA polymerases"/>
    <property type="match status" value="1"/>
</dbReference>
<dbReference type="GO" id="GO:0000166">
    <property type="term" value="F:nucleotide binding"/>
    <property type="evidence" value="ECO:0007669"/>
    <property type="project" value="InterPro"/>
</dbReference>
<sequence length="429" mass="49469">MNPVTGTSMSDLYQRTLDKRSFLEKNGYKYICIRECEFDKEVGSDTDLNKYVKSRTLHYPLEPREAFYGGRTEAFTMYKEATKEESIHYYDVTSLYPFINKAGKIPLGHPMIITENFKSIDEYEGLVKCKIIPPRNLYLPVLPARLRGKLMFGLCRTCMEDGVTENCCHDVDGKTLTGTWVSDETKKVVQKGYKIAEIYEVWHFENVSQYDPLIRQGDPAVYFDILTSDRQEVQDVSFVTDDMVRINWINQSQFIEETGRTNVVIAAYTTTQARLELYSYLENLGERALYCDTDSIIFSSKPGDWMPDTGDYLGDLTDETPNNTIECFITGGPKNYVYKLKNPDKDGNLTCCKIRGITLNYKNSLELNFETMKDVVEGKTKKITVTDDNKMCFEVKTTNIITRVEDKTYKIVFDKRVLKNDFKTTPYGM</sequence>
<evidence type="ECO:0000256" key="6">
    <source>
        <dbReference type="ARBA" id="ARBA00022932"/>
    </source>
</evidence>
<protein>
    <recommendedName>
        <fullName evidence="2">DNA-directed DNA polymerase</fullName>
        <ecNumber evidence="2">2.7.7.7</ecNumber>
    </recommendedName>
</protein>
<dbReference type="PANTHER" id="PTHR33568">
    <property type="entry name" value="DNA POLYMERASE"/>
    <property type="match status" value="1"/>
</dbReference>
<keyword evidence="7" id="KW-0238">DNA-binding</keyword>
<dbReference type="PANTHER" id="PTHR33568:SF3">
    <property type="entry name" value="DNA-DIRECTED DNA POLYMERASE"/>
    <property type="match status" value="1"/>
</dbReference>
<evidence type="ECO:0000256" key="4">
    <source>
        <dbReference type="ARBA" id="ARBA00022695"/>
    </source>
</evidence>
<evidence type="ECO:0000256" key="3">
    <source>
        <dbReference type="ARBA" id="ARBA00022679"/>
    </source>
</evidence>
<evidence type="ECO:0000256" key="2">
    <source>
        <dbReference type="ARBA" id="ARBA00012417"/>
    </source>
</evidence>
<evidence type="ECO:0000256" key="1">
    <source>
        <dbReference type="ARBA" id="ARBA00005755"/>
    </source>
</evidence>
<dbReference type="EMBL" id="CACVKT020002172">
    <property type="protein sequence ID" value="CAC5376018.1"/>
    <property type="molecule type" value="Genomic_DNA"/>
</dbReference>
<dbReference type="InterPro" id="IPR004868">
    <property type="entry name" value="DNA-dir_DNA_pol_B_mt/vir"/>
</dbReference>
<dbReference type="GO" id="GO:0003887">
    <property type="term" value="F:DNA-directed DNA polymerase activity"/>
    <property type="evidence" value="ECO:0007669"/>
    <property type="project" value="UniProtKB-KW"/>
</dbReference>
<dbReference type="Pfam" id="PF03175">
    <property type="entry name" value="DNA_pol_B_2"/>
    <property type="match status" value="1"/>
</dbReference>
<dbReference type="Gene3D" id="3.90.1600.10">
    <property type="entry name" value="Palm domain of DNA polymerase"/>
    <property type="match status" value="2"/>
</dbReference>
<dbReference type="InterPro" id="IPR023211">
    <property type="entry name" value="DNA_pol_palm_dom_sf"/>
</dbReference>
<evidence type="ECO:0000256" key="5">
    <source>
        <dbReference type="ARBA" id="ARBA00022705"/>
    </source>
</evidence>
<dbReference type="EC" id="2.7.7.7" evidence="2"/>
<evidence type="ECO:0000256" key="7">
    <source>
        <dbReference type="ARBA" id="ARBA00023125"/>
    </source>
</evidence>
<dbReference type="GO" id="GO:0006260">
    <property type="term" value="P:DNA replication"/>
    <property type="evidence" value="ECO:0007669"/>
    <property type="project" value="UniProtKB-KW"/>
</dbReference>
<feature type="domain" description="DNA-directed DNA polymerase family B mitochondria/virus" evidence="9">
    <location>
        <begin position="64"/>
        <end position="208"/>
    </location>
</feature>
<organism evidence="10 11">
    <name type="scientific">Mytilus coruscus</name>
    <name type="common">Sea mussel</name>
    <dbReference type="NCBI Taxonomy" id="42192"/>
    <lineage>
        <taxon>Eukaryota</taxon>
        <taxon>Metazoa</taxon>
        <taxon>Spiralia</taxon>
        <taxon>Lophotrochozoa</taxon>
        <taxon>Mollusca</taxon>
        <taxon>Bivalvia</taxon>
        <taxon>Autobranchia</taxon>
        <taxon>Pteriomorphia</taxon>
        <taxon>Mytilida</taxon>
        <taxon>Mytiloidea</taxon>
        <taxon>Mytilidae</taxon>
        <taxon>Mytilinae</taxon>
        <taxon>Mytilus</taxon>
    </lineage>
</organism>
<dbReference type="AlphaFoldDB" id="A0A6J8AYS4"/>
<comment type="catalytic activity">
    <reaction evidence="8">
        <text>DNA(n) + a 2'-deoxyribonucleoside 5'-triphosphate = DNA(n+1) + diphosphate</text>
        <dbReference type="Rhea" id="RHEA:22508"/>
        <dbReference type="Rhea" id="RHEA-COMP:17339"/>
        <dbReference type="Rhea" id="RHEA-COMP:17340"/>
        <dbReference type="ChEBI" id="CHEBI:33019"/>
        <dbReference type="ChEBI" id="CHEBI:61560"/>
        <dbReference type="ChEBI" id="CHEBI:173112"/>
        <dbReference type="EC" id="2.7.7.7"/>
    </reaction>
</comment>
<evidence type="ECO:0000313" key="10">
    <source>
        <dbReference type="EMBL" id="CAC5376018.1"/>
    </source>
</evidence>
<keyword evidence="4" id="KW-0548">Nucleotidyltransferase</keyword>
<comment type="similarity">
    <text evidence="1">Belongs to the DNA polymerase type-B family.</text>
</comment>
<dbReference type="OrthoDB" id="6119432at2759"/>
<keyword evidence="5" id="KW-0235">DNA replication</keyword>
<dbReference type="Proteomes" id="UP000507470">
    <property type="component" value="Unassembled WGS sequence"/>
</dbReference>
<proteinExistence type="inferred from homology"/>
<reference evidence="10 11" key="1">
    <citation type="submission" date="2020-06" db="EMBL/GenBank/DDBJ databases">
        <authorList>
            <person name="Li R."/>
            <person name="Bekaert M."/>
        </authorList>
    </citation>
    <scope>NUCLEOTIDE SEQUENCE [LARGE SCALE GENOMIC DNA]</scope>
    <source>
        <strain evidence="11">wild</strain>
    </source>
</reference>
<dbReference type="InterPro" id="IPR043502">
    <property type="entry name" value="DNA/RNA_pol_sf"/>
</dbReference>
<keyword evidence="3" id="KW-0808">Transferase</keyword>
<evidence type="ECO:0000313" key="11">
    <source>
        <dbReference type="Proteomes" id="UP000507470"/>
    </source>
</evidence>
<keyword evidence="6" id="KW-0239">DNA-directed DNA polymerase</keyword>
<gene>
    <name evidence="10" type="ORF">MCOR_12799</name>
</gene>
<name>A0A6J8AYS4_MYTCO</name>
<accession>A0A6J8AYS4</accession>
<evidence type="ECO:0000256" key="8">
    <source>
        <dbReference type="ARBA" id="ARBA00049244"/>
    </source>
</evidence>
<keyword evidence="11" id="KW-1185">Reference proteome</keyword>